<dbReference type="STRING" id="1352936.M878_41630"/>
<proteinExistence type="predicted"/>
<organism evidence="2 3">
    <name type="scientific">Streptomyces roseochromogenus subsp. oscitans DS 12.976</name>
    <dbReference type="NCBI Taxonomy" id="1352936"/>
    <lineage>
        <taxon>Bacteria</taxon>
        <taxon>Bacillati</taxon>
        <taxon>Actinomycetota</taxon>
        <taxon>Actinomycetes</taxon>
        <taxon>Kitasatosporales</taxon>
        <taxon>Streptomycetaceae</taxon>
        <taxon>Streptomyces</taxon>
    </lineage>
</organism>
<evidence type="ECO:0000313" key="2">
    <source>
        <dbReference type="EMBL" id="EST19674.1"/>
    </source>
</evidence>
<dbReference type="RefSeq" id="WP_023553148.1">
    <property type="nucleotide sequence ID" value="NZ_CM002285.1"/>
</dbReference>
<dbReference type="Gene3D" id="1.10.10.10">
    <property type="entry name" value="Winged helix-like DNA-binding domain superfamily/Winged helix DNA-binding domain"/>
    <property type="match status" value="1"/>
</dbReference>
<dbReference type="Proteomes" id="UP000017984">
    <property type="component" value="Chromosome"/>
</dbReference>
<evidence type="ECO:0008006" key="4">
    <source>
        <dbReference type="Google" id="ProtNLM"/>
    </source>
</evidence>
<dbReference type="HOGENOM" id="CLU_3317902_0_0_11"/>
<accession>V6JS38</accession>
<feature type="region of interest" description="Disordered" evidence="1">
    <location>
        <begin position="20"/>
        <end position="39"/>
    </location>
</feature>
<dbReference type="SUPFAM" id="SSF46785">
    <property type="entry name" value="Winged helix' DNA-binding domain"/>
    <property type="match status" value="1"/>
</dbReference>
<keyword evidence="3" id="KW-1185">Reference proteome</keyword>
<comment type="caution">
    <text evidence="2">The sequence shown here is derived from an EMBL/GenBank/DDBJ whole genome shotgun (WGS) entry which is preliminary data.</text>
</comment>
<evidence type="ECO:0000256" key="1">
    <source>
        <dbReference type="SAM" id="MobiDB-lite"/>
    </source>
</evidence>
<feature type="compositionally biased region" description="Basic and acidic residues" evidence="1">
    <location>
        <begin position="21"/>
        <end position="30"/>
    </location>
</feature>
<dbReference type="InterPro" id="IPR036390">
    <property type="entry name" value="WH_DNA-bd_sf"/>
</dbReference>
<protein>
    <recommendedName>
        <fullName evidence="4">HTH marR-type domain-containing protein</fullName>
    </recommendedName>
</protein>
<dbReference type="InterPro" id="IPR036388">
    <property type="entry name" value="WH-like_DNA-bd_sf"/>
</dbReference>
<dbReference type="AlphaFoldDB" id="V6JS38"/>
<dbReference type="PATRIC" id="fig|1352936.5.peg.8621"/>
<dbReference type="EMBL" id="AWQX01000373">
    <property type="protein sequence ID" value="EST19674.1"/>
    <property type="molecule type" value="Genomic_DNA"/>
</dbReference>
<name>V6JS38_STRRC</name>
<sequence length="39" mass="4226">MKPDNVSALVSRLTEQGLLERGQDSADKRVAISPGACRR</sequence>
<gene>
    <name evidence="2" type="ORF">M878_41630</name>
</gene>
<reference evidence="2 3" key="1">
    <citation type="journal article" date="2014" name="Genome Announc.">
        <title>Draft Genome Sequence of Streptomyces roseochromogenes subsp. oscitans DS 12.976, Producer of the Aminocoumarin Antibiotic Clorobiocin.</title>
        <authorList>
            <person name="Ruckert C."/>
            <person name="Kalinowski J."/>
            <person name="Heide L."/>
            <person name="Apel A.K."/>
        </authorList>
    </citation>
    <scope>NUCLEOTIDE SEQUENCE [LARGE SCALE GENOMIC DNA]</scope>
    <source>
        <strain evidence="2 3">DS 12.976</strain>
    </source>
</reference>
<evidence type="ECO:0000313" key="3">
    <source>
        <dbReference type="Proteomes" id="UP000017984"/>
    </source>
</evidence>